<evidence type="ECO:0000256" key="4">
    <source>
        <dbReference type="ARBA" id="ARBA00022670"/>
    </source>
</evidence>
<evidence type="ECO:0000259" key="23">
    <source>
        <dbReference type="PROSITE" id="PS50994"/>
    </source>
</evidence>
<keyword evidence="17" id="KW-0917">Virion maturation</keyword>
<accession>K1V586</accession>
<feature type="compositionally biased region" description="Pro residues" evidence="22">
    <location>
        <begin position="917"/>
        <end position="929"/>
    </location>
</feature>
<dbReference type="OMA" id="WHETIKA"/>
<dbReference type="PANTHER" id="PTHR42648">
    <property type="entry name" value="TRANSPOSASE, PUTATIVE-RELATED"/>
    <property type="match status" value="1"/>
</dbReference>
<keyword evidence="7" id="KW-0479">Metal-binding</keyword>
<keyword evidence="10" id="KW-0378">Hydrolase</keyword>
<evidence type="ECO:0000256" key="10">
    <source>
        <dbReference type="ARBA" id="ARBA00022801"/>
    </source>
</evidence>
<keyword evidence="18" id="KW-0233">DNA recombination</keyword>
<dbReference type="SUPFAM" id="SSF53098">
    <property type="entry name" value="Ribonuclease H-like"/>
    <property type="match status" value="1"/>
</dbReference>
<feature type="region of interest" description="Disordered" evidence="22">
    <location>
        <begin position="865"/>
        <end position="892"/>
    </location>
</feature>
<feature type="region of interest" description="Disordered" evidence="22">
    <location>
        <begin position="909"/>
        <end position="1032"/>
    </location>
</feature>
<dbReference type="GO" id="GO:0046872">
    <property type="term" value="F:metal ion binding"/>
    <property type="evidence" value="ECO:0007669"/>
    <property type="project" value="UniProtKB-KW"/>
</dbReference>
<evidence type="ECO:0000313" key="24">
    <source>
        <dbReference type="EMBL" id="EKC99109.1"/>
    </source>
</evidence>
<feature type="domain" description="Integrase catalytic" evidence="23">
    <location>
        <begin position="620"/>
        <end position="791"/>
    </location>
</feature>
<protein>
    <recommendedName>
        <fullName evidence="23">Integrase catalytic domain-containing protein</fullName>
    </recommendedName>
</protein>
<name>K1V586_TRIAC</name>
<dbReference type="HOGENOM" id="CLU_267477_0_0_1"/>
<dbReference type="GO" id="GO:0032196">
    <property type="term" value="P:transposition"/>
    <property type="evidence" value="ECO:0007669"/>
    <property type="project" value="UniProtKB-KW"/>
</dbReference>
<dbReference type="GO" id="GO:0015074">
    <property type="term" value="P:DNA integration"/>
    <property type="evidence" value="ECO:0007669"/>
    <property type="project" value="UniProtKB-KW"/>
</dbReference>
<feature type="region of interest" description="Disordered" evidence="22">
    <location>
        <begin position="64"/>
        <end position="83"/>
    </location>
</feature>
<evidence type="ECO:0000256" key="7">
    <source>
        <dbReference type="ARBA" id="ARBA00022723"/>
    </source>
</evidence>
<keyword evidence="12" id="KW-0460">Magnesium</keyword>
<dbReference type="GO" id="GO:0004519">
    <property type="term" value="F:endonuclease activity"/>
    <property type="evidence" value="ECO:0007669"/>
    <property type="project" value="UniProtKB-KW"/>
</dbReference>
<evidence type="ECO:0000256" key="15">
    <source>
        <dbReference type="ARBA" id="ARBA00022918"/>
    </source>
</evidence>
<dbReference type="GO" id="GO:0008233">
    <property type="term" value="F:peptidase activity"/>
    <property type="evidence" value="ECO:0007669"/>
    <property type="project" value="UniProtKB-KW"/>
</dbReference>
<feature type="compositionally biased region" description="Basic and acidic residues" evidence="22">
    <location>
        <begin position="286"/>
        <end position="296"/>
    </location>
</feature>
<dbReference type="EMBL" id="AMBO01000375">
    <property type="protein sequence ID" value="EKC99109.1"/>
    <property type="molecule type" value="Genomic_DNA"/>
</dbReference>
<evidence type="ECO:0000256" key="1">
    <source>
        <dbReference type="ARBA" id="ARBA00002180"/>
    </source>
</evidence>
<gene>
    <name evidence="24" type="ORF">A1Q2_06513</name>
</gene>
<evidence type="ECO:0000256" key="16">
    <source>
        <dbReference type="ARBA" id="ARBA00022932"/>
    </source>
</evidence>
<organism evidence="24 25">
    <name type="scientific">Trichosporon asahii var. asahii (strain CBS 8904)</name>
    <name type="common">Yeast</name>
    <dbReference type="NCBI Taxonomy" id="1220162"/>
    <lineage>
        <taxon>Eukaryota</taxon>
        <taxon>Fungi</taxon>
        <taxon>Dikarya</taxon>
        <taxon>Basidiomycota</taxon>
        <taxon>Agaricomycotina</taxon>
        <taxon>Tremellomycetes</taxon>
        <taxon>Trichosporonales</taxon>
        <taxon>Trichosporonaceae</taxon>
        <taxon>Trichosporon</taxon>
    </lineage>
</organism>
<comment type="caution">
    <text evidence="24">The sequence shown here is derived from an EMBL/GenBank/DDBJ whole genome shotgun (WGS) entry which is preliminary data.</text>
</comment>
<keyword evidence="4" id="KW-0645">Protease</keyword>
<evidence type="ECO:0000256" key="13">
    <source>
        <dbReference type="ARBA" id="ARBA00022884"/>
    </source>
</evidence>
<dbReference type="GO" id="GO:0003887">
    <property type="term" value="F:DNA-directed DNA polymerase activity"/>
    <property type="evidence" value="ECO:0007669"/>
    <property type="project" value="UniProtKB-KW"/>
</dbReference>
<evidence type="ECO:0000256" key="5">
    <source>
        <dbReference type="ARBA" id="ARBA00022695"/>
    </source>
</evidence>
<feature type="compositionally biased region" description="Low complexity" evidence="22">
    <location>
        <begin position="930"/>
        <end position="948"/>
    </location>
</feature>
<dbReference type="Proteomes" id="UP000006757">
    <property type="component" value="Unassembled WGS sequence"/>
</dbReference>
<dbReference type="InterPro" id="IPR036397">
    <property type="entry name" value="RNaseH_sf"/>
</dbReference>
<feature type="compositionally biased region" description="Low complexity" evidence="22">
    <location>
        <begin position="1020"/>
        <end position="1032"/>
    </location>
</feature>
<evidence type="ECO:0000256" key="19">
    <source>
        <dbReference type="ARBA" id="ARBA00023268"/>
    </source>
</evidence>
<comment type="function">
    <text evidence="1">The aspartyl protease (PR) mediates the proteolytic cleavages of the Gag and Gag-Pol polyproteins after assembly of the VLP.</text>
</comment>
<dbReference type="eggNOG" id="KOG0017">
    <property type="taxonomic scope" value="Eukaryota"/>
</dbReference>
<dbReference type="Pfam" id="PF22936">
    <property type="entry name" value="Pol_BBD"/>
    <property type="match status" value="1"/>
</dbReference>
<dbReference type="InterPro" id="IPR039537">
    <property type="entry name" value="Retrotran_Ty1/copia-like"/>
</dbReference>
<keyword evidence="15" id="KW-0695">RNA-directed DNA polymerase</keyword>
<dbReference type="GO" id="GO:0003964">
    <property type="term" value="F:RNA-directed DNA polymerase activity"/>
    <property type="evidence" value="ECO:0007669"/>
    <property type="project" value="UniProtKB-KW"/>
</dbReference>
<feature type="compositionally biased region" description="Low complexity" evidence="22">
    <location>
        <begin position="985"/>
        <end position="995"/>
    </location>
</feature>
<dbReference type="InParanoid" id="K1V586"/>
<evidence type="ECO:0000256" key="21">
    <source>
        <dbReference type="ARBA" id="ARBA00049244"/>
    </source>
</evidence>
<dbReference type="AlphaFoldDB" id="K1V586"/>
<dbReference type="Pfam" id="PF14223">
    <property type="entry name" value="Retrotran_gag_2"/>
    <property type="match status" value="1"/>
</dbReference>
<evidence type="ECO:0000256" key="14">
    <source>
        <dbReference type="ARBA" id="ARBA00022908"/>
    </source>
</evidence>
<dbReference type="GO" id="GO:0003723">
    <property type="term" value="F:RNA binding"/>
    <property type="evidence" value="ECO:0007669"/>
    <property type="project" value="UniProtKB-KW"/>
</dbReference>
<dbReference type="InterPro" id="IPR012337">
    <property type="entry name" value="RNaseH-like_sf"/>
</dbReference>
<keyword evidence="16" id="KW-0239">DNA-directed DNA polymerase</keyword>
<keyword evidence="11" id="KW-0067">ATP-binding</keyword>
<keyword evidence="5" id="KW-0548">Nucleotidyltransferase</keyword>
<dbReference type="GO" id="GO:0005524">
    <property type="term" value="F:ATP binding"/>
    <property type="evidence" value="ECO:0007669"/>
    <property type="project" value="UniProtKB-KW"/>
</dbReference>
<dbReference type="InterPro" id="IPR013103">
    <property type="entry name" value="RVT_2"/>
</dbReference>
<keyword evidence="8" id="KW-0547">Nucleotide-binding</keyword>
<evidence type="ECO:0000256" key="12">
    <source>
        <dbReference type="ARBA" id="ARBA00022842"/>
    </source>
</evidence>
<keyword evidence="19" id="KW-0511">Multifunctional enzyme</keyword>
<comment type="catalytic activity">
    <reaction evidence="21">
        <text>DNA(n) + a 2'-deoxyribonucleoside 5'-triphosphate = DNA(n+1) + diphosphate</text>
        <dbReference type="Rhea" id="RHEA:22508"/>
        <dbReference type="Rhea" id="RHEA-COMP:17339"/>
        <dbReference type="Rhea" id="RHEA-COMP:17340"/>
        <dbReference type="ChEBI" id="CHEBI:33019"/>
        <dbReference type="ChEBI" id="CHEBI:61560"/>
        <dbReference type="ChEBI" id="CHEBI:173112"/>
        <dbReference type="EC" id="2.7.7.7"/>
    </reaction>
</comment>
<evidence type="ECO:0000256" key="9">
    <source>
        <dbReference type="ARBA" id="ARBA00022759"/>
    </source>
</evidence>
<dbReference type="GO" id="GO:0006310">
    <property type="term" value="P:DNA recombination"/>
    <property type="evidence" value="ECO:0007669"/>
    <property type="project" value="UniProtKB-KW"/>
</dbReference>
<keyword evidence="14" id="KW-0229">DNA integration</keyword>
<keyword evidence="2" id="KW-0815">Transposition</keyword>
<keyword evidence="25" id="KW-1185">Reference proteome</keyword>
<dbReference type="InterPro" id="IPR054722">
    <property type="entry name" value="PolX-like_BBD"/>
</dbReference>
<evidence type="ECO:0000256" key="22">
    <source>
        <dbReference type="SAM" id="MobiDB-lite"/>
    </source>
</evidence>
<keyword evidence="6" id="KW-0540">Nuclease</keyword>
<evidence type="ECO:0000256" key="2">
    <source>
        <dbReference type="ARBA" id="ARBA00022578"/>
    </source>
</evidence>
<reference evidence="24 25" key="1">
    <citation type="journal article" date="2012" name="Eukaryot. Cell">
        <title>Genome sequence of the Trichosporon asahii environmental strain CBS 8904.</title>
        <authorList>
            <person name="Yang R.Y."/>
            <person name="Li H.T."/>
            <person name="Zhu H."/>
            <person name="Zhou G.P."/>
            <person name="Wang M."/>
            <person name="Wang L."/>
        </authorList>
    </citation>
    <scope>NUCLEOTIDE SEQUENCE [LARGE SCALE GENOMIC DNA]</scope>
    <source>
        <strain evidence="24 25">CBS 8904</strain>
    </source>
</reference>
<keyword evidence="9" id="KW-0255">Endonuclease</keyword>
<sequence>MPDEGTVDAYKNITKLTGPENVRTWMQGIEGFARRKNVTRILNGSYVEPYRRHVPKGHPSYDAVYPEGGHAGDQPPTGMELQDDVEGGELNEEQMAKWEKWEEKENTARAAIIETSAKTLRAFIDEHWSAHEAYVALQEKFKTDTMDHKRSSKHKVTSMRLSEEATPATMRTHYDEFCDNVAESEATGLKWNDFDKCDTFLSTLPYDTQQYVQLMWRSRATLEEATFESLSACYLSVVESRRLQWQQEETVNATGMFASAKEQMNATRAGVKRGGAPALSSRGKKQRNDNDKENAGAKVGKCDYCGKYHPIGPKKCWTELAGLPSVTEAKQKINAIKKAMTEKKANDATSDTHSSDDGHIAAGVTAMALDSKDEGDFEYGVVTHVTGDDAEHIAQVTQTPQELISAIEGDTSTIEFENFLLDSGASVHIVNKLELLNNTRPLSRRFGQAGPGGIFATHVGNLTIALPNDEKVDVSPVYYCPDASLSLLSAYKLLDKGWKVKLEAAGGLVSYNDNKYRIEVKRYTSYMHVRVRRYHSKKDAKQRRKKHTSRTIGVFTVNYDLDTPLFRLHKRLAHLSRSALRRLAREGRVEMSEKEVIDDTFQVEQCWACMQTGFKKLPHKDESPRGTKLAREYVHADLYGKRDPTYDGKQYALVMTADFTKIRHIALLKSKDEAYTEVTNFINLLETQTGATVAVVRTDFGKEFVNQDFKRACERRGIIHQYTGGYMPEHNGVAERVIGTIKARMRAMLASTTLGPAAWGHAMLEAVNVLNMVTPSGVEGQTAWELLTGRTPNLAKIRTFGEFVFVHVPHGKAKSKADVTQPTARAARILGRHYARPGWVVRYEDNGEIGMSADIRTAAGVPIDQPLDHIPEMPPKAGPGRRPLPPRRILIHPSQRSCELKLPLWPWDNMGNSRGPAPSPTPSPSPRATPNPSQAPTRETTREPTAAAGDRGEDSGEPTPGARHEMQDPPTIEIQPPTPPPQPAPAQHQPAAQPEAPAPAEPGVQTRKSPRQPAPRTVPSSYEAATSSTAAEASDNICLLVTEEDSPQLTEELLVAAALEDGETLPEEPKSYAQAMKSPLAEQWEQAWQKEMETLTRKGTWREAKLPPGAKLLGTKEVFRYKFNAEGQVQLLKARCVVRGDWQRPGEHFNETHQPTSRASTLRLLCNLAATYGLELHQADFEAAYLNAKLDMPLYIKFPPGYKQKDPDCDCLELLMGLYGLKQSGHLWWKTAE</sequence>
<evidence type="ECO:0000313" key="25">
    <source>
        <dbReference type="Proteomes" id="UP000006757"/>
    </source>
</evidence>
<evidence type="ECO:0000256" key="18">
    <source>
        <dbReference type="ARBA" id="ARBA00023172"/>
    </source>
</evidence>
<feature type="region of interest" description="Disordered" evidence="22">
    <location>
        <begin position="268"/>
        <end position="296"/>
    </location>
</feature>
<dbReference type="GO" id="GO:0005634">
    <property type="term" value="C:nucleus"/>
    <property type="evidence" value="ECO:0007669"/>
    <property type="project" value="UniProtKB-ARBA"/>
</dbReference>
<evidence type="ECO:0000256" key="6">
    <source>
        <dbReference type="ARBA" id="ARBA00022722"/>
    </source>
</evidence>
<evidence type="ECO:0000256" key="8">
    <source>
        <dbReference type="ARBA" id="ARBA00022741"/>
    </source>
</evidence>
<proteinExistence type="predicted"/>
<dbReference type="PANTHER" id="PTHR42648:SF11">
    <property type="entry name" value="TRANSPOSON TY4-P GAG-POL POLYPROTEIN"/>
    <property type="match status" value="1"/>
</dbReference>
<evidence type="ECO:0000256" key="17">
    <source>
        <dbReference type="ARBA" id="ARBA00023113"/>
    </source>
</evidence>
<dbReference type="Gene3D" id="3.30.420.10">
    <property type="entry name" value="Ribonuclease H-like superfamily/Ribonuclease H"/>
    <property type="match status" value="1"/>
</dbReference>
<evidence type="ECO:0000256" key="20">
    <source>
        <dbReference type="ARBA" id="ARBA00048173"/>
    </source>
</evidence>
<dbReference type="Pfam" id="PF07727">
    <property type="entry name" value="RVT_2"/>
    <property type="match status" value="1"/>
</dbReference>
<dbReference type="GO" id="GO:0006508">
    <property type="term" value="P:proteolysis"/>
    <property type="evidence" value="ECO:0007669"/>
    <property type="project" value="UniProtKB-KW"/>
</dbReference>
<keyword evidence="16" id="KW-0808">Transferase</keyword>
<evidence type="ECO:0000256" key="3">
    <source>
        <dbReference type="ARBA" id="ARBA00022612"/>
    </source>
</evidence>
<dbReference type="PROSITE" id="PS50994">
    <property type="entry name" value="INTEGRASE"/>
    <property type="match status" value="1"/>
</dbReference>
<dbReference type="STRING" id="1220162.K1V586"/>
<comment type="catalytic activity">
    <reaction evidence="20">
        <text>DNA(n) + a 2'-deoxyribonucleoside 5'-triphosphate = DNA(n+1) + diphosphate</text>
        <dbReference type="Rhea" id="RHEA:22508"/>
        <dbReference type="Rhea" id="RHEA-COMP:17339"/>
        <dbReference type="Rhea" id="RHEA-COMP:17340"/>
        <dbReference type="ChEBI" id="CHEBI:33019"/>
        <dbReference type="ChEBI" id="CHEBI:61560"/>
        <dbReference type="ChEBI" id="CHEBI:173112"/>
        <dbReference type="EC" id="2.7.7.49"/>
    </reaction>
</comment>
<dbReference type="InterPro" id="IPR001584">
    <property type="entry name" value="Integrase_cat-core"/>
</dbReference>
<keyword evidence="3" id="KW-1188">Viral release from host cell</keyword>
<evidence type="ECO:0000256" key="11">
    <source>
        <dbReference type="ARBA" id="ARBA00022840"/>
    </source>
</evidence>
<keyword evidence="13" id="KW-0694">RNA-binding</keyword>